<evidence type="ECO:0000256" key="5">
    <source>
        <dbReference type="ARBA" id="ARBA00023122"/>
    </source>
</evidence>
<keyword evidence="3" id="KW-0677">Repeat</keyword>
<keyword evidence="6 7" id="KW-0472">Membrane</keyword>
<keyword evidence="2 7" id="KW-0812">Transmembrane</keyword>
<dbReference type="RefSeq" id="WP_120355142.1">
    <property type="nucleotide sequence ID" value="NZ_RAQO01000006.1"/>
</dbReference>
<feature type="transmembrane region" description="Helical" evidence="8">
    <location>
        <begin position="6"/>
        <end position="28"/>
    </location>
</feature>
<dbReference type="AlphaFoldDB" id="A0A420EB59"/>
<dbReference type="InterPro" id="IPR002550">
    <property type="entry name" value="CNNM"/>
</dbReference>
<dbReference type="InterPro" id="IPR046342">
    <property type="entry name" value="CBS_dom_sf"/>
</dbReference>
<feature type="domain" description="CNNM transmembrane" evidence="9">
    <location>
        <begin position="1"/>
        <end position="178"/>
    </location>
</feature>
<name>A0A420EB59_9ALTE</name>
<dbReference type="PROSITE" id="PS51846">
    <property type="entry name" value="CNNM"/>
    <property type="match status" value="1"/>
</dbReference>
<evidence type="ECO:0000256" key="2">
    <source>
        <dbReference type="ARBA" id="ARBA00022692"/>
    </source>
</evidence>
<dbReference type="SUPFAM" id="SSF54631">
    <property type="entry name" value="CBS-domain pair"/>
    <property type="match status" value="1"/>
</dbReference>
<protein>
    <submittedName>
        <fullName evidence="10">DUF21 domain-containing protein</fullName>
    </submittedName>
</protein>
<evidence type="ECO:0000313" key="11">
    <source>
        <dbReference type="Proteomes" id="UP000286482"/>
    </source>
</evidence>
<dbReference type="EMBL" id="RAQO01000006">
    <property type="protein sequence ID" value="RKF17916.1"/>
    <property type="molecule type" value="Genomic_DNA"/>
</dbReference>
<comment type="subcellular location">
    <subcellularLocation>
        <location evidence="1">Membrane</location>
        <topology evidence="1">Multi-pass membrane protein</topology>
    </subcellularLocation>
</comment>
<evidence type="ECO:0000259" key="9">
    <source>
        <dbReference type="PROSITE" id="PS51846"/>
    </source>
</evidence>
<dbReference type="PANTHER" id="PTHR22777">
    <property type="entry name" value="HEMOLYSIN-RELATED"/>
    <property type="match status" value="1"/>
</dbReference>
<dbReference type="PANTHER" id="PTHR22777:SF4">
    <property type="entry name" value="UPF0053 PROTEIN SLL1254"/>
    <property type="match status" value="1"/>
</dbReference>
<dbReference type="Pfam" id="PF01595">
    <property type="entry name" value="CNNM"/>
    <property type="match status" value="1"/>
</dbReference>
<organism evidence="10 11">
    <name type="scientific">Alginatibacterium sediminis</name>
    <dbReference type="NCBI Taxonomy" id="2164068"/>
    <lineage>
        <taxon>Bacteria</taxon>
        <taxon>Pseudomonadati</taxon>
        <taxon>Pseudomonadota</taxon>
        <taxon>Gammaproteobacteria</taxon>
        <taxon>Alteromonadales</taxon>
        <taxon>Alteromonadaceae</taxon>
        <taxon>Alginatibacterium</taxon>
    </lineage>
</organism>
<keyword evidence="4 7" id="KW-1133">Transmembrane helix</keyword>
<dbReference type="Gene3D" id="3.10.580.10">
    <property type="entry name" value="CBS-domain"/>
    <property type="match status" value="1"/>
</dbReference>
<feature type="transmembrane region" description="Helical" evidence="8">
    <location>
        <begin position="127"/>
        <end position="148"/>
    </location>
</feature>
<reference evidence="10 11" key="1">
    <citation type="submission" date="2018-09" db="EMBL/GenBank/DDBJ databases">
        <authorList>
            <person name="Wang Z."/>
        </authorList>
    </citation>
    <scope>NUCLEOTIDE SEQUENCE [LARGE SCALE GENOMIC DNA]</scope>
    <source>
        <strain evidence="10 11">ALS 81</strain>
    </source>
</reference>
<dbReference type="OrthoDB" id="9798188at2"/>
<evidence type="ECO:0000256" key="4">
    <source>
        <dbReference type="ARBA" id="ARBA00022989"/>
    </source>
</evidence>
<sequence>MTLLLIYIFVAIGVSFICSILEAVLLSITPSYIEVVRKNKPLASKQLIHAKENLEQSISSILILNTFSHTMGAAGVGAQAMHLFGAKWESLVAFLLTLAILYFSEIIPKTLGAKYWKSLAIPATRLIAVLVKLVYPLVLLSSYITRLFGASKLEKVTREEIQAITYLGGKHGSINQKEVTLIENIIRLREYTTEQILTPRTVVCGFEKDEKIAEILTQERSSGFTRFPVFDETIDKVIGFVTHRMMTDAFLKSESTISVGELAQPIHRVSNQLPVLSLIDLFVAQKEHLFLVEDSFGQTAGIVSLEDAIETLLGCEIVDETDQTEDMQLLAKQRFRDRIRFNKKNPKTN</sequence>
<evidence type="ECO:0000256" key="3">
    <source>
        <dbReference type="ARBA" id="ARBA00022737"/>
    </source>
</evidence>
<accession>A0A420EB59</accession>
<feature type="transmembrane region" description="Helical" evidence="8">
    <location>
        <begin position="88"/>
        <end position="107"/>
    </location>
</feature>
<evidence type="ECO:0000256" key="6">
    <source>
        <dbReference type="ARBA" id="ARBA00023136"/>
    </source>
</evidence>
<evidence type="ECO:0000256" key="1">
    <source>
        <dbReference type="ARBA" id="ARBA00004141"/>
    </source>
</evidence>
<dbReference type="GO" id="GO:0005886">
    <property type="term" value="C:plasma membrane"/>
    <property type="evidence" value="ECO:0007669"/>
    <property type="project" value="TreeGrafter"/>
</dbReference>
<evidence type="ECO:0000313" key="10">
    <source>
        <dbReference type="EMBL" id="RKF17916.1"/>
    </source>
</evidence>
<dbReference type="Proteomes" id="UP000286482">
    <property type="component" value="Unassembled WGS sequence"/>
</dbReference>
<comment type="caution">
    <text evidence="10">The sequence shown here is derived from an EMBL/GenBank/DDBJ whole genome shotgun (WGS) entry which is preliminary data.</text>
</comment>
<gene>
    <name evidence="10" type="ORF">DBZ36_11750</name>
</gene>
<dbReference type="CDD" id="cd04590">
    <property type="entry name" value="CBS_pair_CorC_HlyC_assoc"/>
    <property type="match status" value="1"/>
</dbReference>
<evidence type="ECO:0000256" key="7">
    <source>
        <dbReference type="PROSITE-ProRule" id="PRU01193"/>
    </source>
</evidence>
<keyword evidence="11" id="KW-1185">Reference proteome</keyword>
<proteinExistence type="predicted"/>
<evidence type="ECO:0000256" key="8">
    <source>
        <dbReference type="SAM" id="Phobius"/>
    </source>
</evidence>
<keyword evidence="5" id="KW-0129">CBS domain</keyword>
<dbReference type="InterPro" id="IPR044751">
    <property type="entry name" value="Ion_transp-like_CBS"/>
</dbReference>